<sequence>MADTDTLLPLSTRKASLDATPDDVQFSSDNGDYRPVWTLADVAPVVLRTLFGVLPTFLAFCLLTSPSIPSPTPPLRVSGLRVGPNFVSAVIAMYILTPLWSLRAAHPPRVHITQYCLLWLRLLFLSIVFCLDPTEKVTENIFLQLGVFEFFCASCANSLAILSPGVDDGTPKHVREHRLVRSGLTTFLISPAYFWALKLLVLFYTAAPGHGPPVSDWAACAVLAIMAVVLPVLMWVDHSALAAVPATEKDVVADV</sequence>
<feature type="transmembrane region" description="Helical" evidence="1">
    <location>
        <begin position="45"/>
        <end position="65"/>
    </location>
</feature>
<dbReference type="Proteomes" id="UP000636479">
    <property type="component" value="Unassembled WGS sequence"/>
</dbReference>
<organism evidence="2 3">
    <name type="scientific">Mycena indigotica</name>
    <dbReference type="NCBI Taxonomy" id="2126181"/>
    <lineage>
        <taxon>Eukaryota</taxon>
        <taxon>Fungi</taxon>
        <taxon>Dikarya</taxon>
        <taxon>Basidiomycota</taxon>
        <taxon>Agaricomycotina</taxon>
        <taxon>Agaricomycetes</taxon>
        <taxon>Agaricomycetidae</taxon>
        <taxon>Agaricales</taxon>
        <taxon>Marasmiineae</taxon>
        <taxon>Mycenaceae</taxon>
        <taxon>Mycena</taxon>
    </lineage>
</organism>
<evidence type="ECO:0000313" key="3">
    <source>
        <dbReference type="Proteomes" id="UP000636479"/>
    </source>
</evidence>
<dbReference type="AlphaFoldDB" id="A0A8H6S296"/>
<evidence type="ECO:0000256" key="1">
    <source>
        <dbReference type="SAM" id="Phobius"/>
    </source>
</evidence>
<feature type="transmembrane region" description="Helical" evidence="1">
    <location>
        <begin position="217"/>
        <end position="236"/>
    </location>
</feature>
<accession>A0A8H6S296</accession>
<evidence type="ECO:0000313" key="2">
    <source>
        <dbReference type="EMBL" id="KAF7290726.1"/>
    </source>
</evidence>
<feature type="transmembrane region" description="Helical" evidence="1">
    <location>
        <begin position="86"/>
        <end position="106"/>
    </location>
</feature>
<name>A0A8H6S296_9AGAR</name>
<keyword evidence="3" id="KW-1185">Reference proteome</keyword>
<protein>
    <submittedName>
        <fullName evidence="2">Uncharacterized protein</fullName>
    </submittedName>
</protein>
<feature type="transmembrane region" description="Helical" evidence="1">
    <location>
        <begin position="183"/>
        <end position="205"/>
    </location>
</feature>
<dbReference type="RefSeq" id="XP_037214086.1">
    <property type="nucleotide sequence ID" value="XM_037369588.1"/>
</dbReference>
<reference evidence="2" key="1">
    <citation type="submission" date="2020-05" db="EMBL/GenBank/DDBJ databases">
        <title>Mycena genomes resolve the evolution of fungal bioluminescence.</title>
        <authorList>
            <person name="Tsai I.J."/>
        </authorList>
    </citation>
    <scope>NUCLEOTIDE SEQUENCE</scope>
    <source>
        <strain evidence="2">171206Taipei</strain>
    </source>
</reference>
<keyword evidence="1" id="KW-0812">Transmembrane</keyword>
<keyword evidence="1" id="KW-0472">Membrane</keyword>
<dbReference type="GeneID" id="59352104"/>
<feature type="transmembrane region" description="Helical" evidence="1">
    <location>
        <begin position="112"/>
        <end position="131"/>
    </location>
</feature>
<proteinExistence type="predicted"/>
<gene>
    <name evidence="2" type="ORF">MIND_01313300</name>
</gene>
<comment type="caution">
    <text evidence="2">The sequence shown here is derived from an EMBL/GenBank/DDBJ whole genome shotgun (WGS) entry which is preliminary data.</text>
</comment>
<keyword evidence="1" id="KW-1133">Transmembrane helix</keyword>
<dbReference type="EMBL" id="JACAZF010000014">
    <property type="protein sequence ID" value="KAF7290726.1"/>
    <property type="molecule type" value="Genomic_DNA"/>
</dbReference>